<gene>
    <name evidence="2" type="ORF">BCR32DRAFT_307391</name>
</gene>
<dbReference type="EMBL" id="MCFG01000599">
    <property type="protein sequence ID" value="ORX63674.1"/>
    <property type="molecule type" value="Genomic_DNA"/>
</dbReference>
<feature type="coiled-coil region" evidence="1">
    <location>
        <begin position="3"/>
        <end position="44"/>
    </location>
</feature>
<evidence type="ECO:0000313" key="2">
    <source>
        <dbReference type="EMBL" id="ORX63674.1"/>
    </source>
</evidence>
<name>A0A1Y1VSD3_9FUNG</name>
<sequence length="153" mass="18303">MLIQKYENQLNQLTYQNEQLEEERKKLIQKKKEQRNIKKELLEEQINIISKQNYLNIKRKLAYKKHQNITNIISGKKYTLHALERMIERGISIDEIENIINTNTNNIKISNSYENQIYRDNINKVNVIVGKGGKEINDFVIITTWKQNNEKKE</sequence>
<evidence type="ECO:0000313" key="3">
    <source>
        <dbReference type="Proteomes" id="UP000193944"/>
    </source>
</evidence>
<dbReference type="Pfam" id="PF14076">
    <property type="entry name" value="DUF4258"/>
    <property type="match status" value="1"/>
</dbReference>
<dbReference type="InterPro" id="IPR025354">
    <property type="entry name" value="DUF4258"/>
</dbReference>
<reference evidence="2 3" key="1">
    <citation type="submission" date="2016-08" db="EMBL/GenBank/DDBJ databases">
        <title>A Parts List for Fungal Cellulosomes Revealed by Comparative Genomics.</title>
        <authorList>
            <consortium name="DOE Joint Genome Institute"/>
            <person name="Haitjema C.H."/>
            <person name="Gilmore S.P."/>
            <person name="Henske J.K."/>
            <person name="Solomon K.V."/>
            <person name="De Groot R."/>
            <person name="Kuo A."/>
            <person name="Mondo S.J."/>
            <person name="Salamov A.A."/>
            <person name="Labutti K."/>
            <person name="Zhao Z."/>
            <person name="Chiniquy J."/>
            <person name="Barry K."/>
            <person name="Brewer H.M."/>
            <person name="Purvine S.O."/>
            <person name="Wright A.T."/>
            <person name="Boxma B."/>
            <person name="Van Alen T."/>
            <person name="Hackstein J.H."/>
            <person name="Baker S.E."/>
            <person name="Grigoriev I.V."/>
            <person name="O'Malley M.A."/>
        </authorList>
    </citation>
    <scope>NUCLEOTIDE SEQUENCE [LARGE SCALE GENOMIC DNA]</scope>
    <source>
        <strain evidence="2 3">S4</strain>
    </source>
</reference>
<keyword evidence="1" id="KW-0175">Coiled coil</keyword>
<proteinExistence type="predicted"/>
<accession>A0A1Y1VSD3</accession>
<evidence type="ECO:0000256" key="1">
    <source>
        <dbReference type="SAM" id="Coils"/>
    </source>
</evidence>
<dbReference type="AlphaFoldDB" id="A0A1Y1VSD3"/>
<comment type="caution">
    <text evidence="2">The sequence shown here is derived from an EMBL/GenBank/DDBJ whole genome shotgun (WGS) entry which is preliminary data.</text>
</comment>
<keyword evidence="3" id="KW-1185">Reference proteome</keyword>
<protein>
    <submittedName>
        <fullName evidence="2">Uncharacterized protein</fullName>
    </submittedName>
</protein>
<organism evidence="2 3">
    <name type="scientific">Anaeromyces robustus</name>
    <dbReference type="NCBI Taxonomy" id="1754192"/>
    <lineage>
        <taxon>Eukaryota</taxon>
        <taxon>Fungi</taxon>
        <taxon>Fungi incertae sedis</taxon>
        <taxon>Chytridiomycota</taxon>
        <taxon>Chytridiomycota incertae sedis</taxon>
        <taxon>Neocallimastigomycetes</taxon>
        <taxon>Neocallimastigales</taxon>
        <taxon>Neocallimastigaceae</taxon>
        <taxon>Anaeromyces</taxon>
    </lineage>
</organism>
<reference evidence="2 3" key="2">
    <citation type="submission" date="2016-08" db="EMBL/GenBank/DDBJ databases">
        <title>Pervasive Adenine N6-methylation of Active Genes in Fungi.</title>
        <authorList>
            <consortium name="DOE Joint Genome Institute"/>
            <person name="Mondo S.J."/>
            <person name="Dannebaum R.O."/>
            <person name="Kuo R.C."/>
            <person name="Labutti K."/>
            <person name="Haridas S."/>
            <person name="Kuo A."/>
            <person name="Salamov A."/>
            <person name="Ahrendt S.R."/>
            <person name="Lipzen A."/>
            <person name="Sullivan W."/>
            <person name="Andreopoulos W.B."/>
            <person name="Clum A."/>
            <person name="Lindquist E."/>
            <person name="Daum C."/>
            <person name="Ramamoorthy G.K."/>
            <person name="Gryganskyi A."/>
            <person name="Culley D."/>
            <person name="Magnuson J.K."/>
            <person name="James T.Y."/>
            <person name="O'Malley M.A."/>
            <person name="Stajich J.E."/>
            <person name="Spatafora J.W."/>
            <person name="Visel A."/>
            <person name="Grigoriev I.V."/>
        </authorList>
    </citation>
    <scope>NUCLEOTIDE SEQUENCE [LARGE SCALE GENOMIC DNA]</scope>
    <source>
        <strain evidence="2 3">S4</strain>
    </source>
</reference>
<dbReference type="Proteomes" id="UP000193944">
    <property type="component" value="Unassembled WGS sequence"/>
</dbReference>